<dbReference type="RefSeq" id="WP_315734370.1">
    <property type="nucleotide sequence ID" value="NZ_JAVYII010000007.1"/>
</dbReference>
<gene>
    <name evidence="2" type="ORF">RDV89_15655</name>
</gene>
<sequence>MPSRSPRPRLRLLGVVLLGIGIVLGALGPATAVPVNQSITIPSRATVTFTGHGFGHGIGMSQYGARGAARAGLSSSQILGFYYPGTQQTTAADVWVDVRITKDSDGDVQVAYRNNLQVVDRHTGSRFTVPGGRSSTWRLASWGDRTTLTYWANGRWTNYHWSPGTLEFYADGSPITLLTNNNRTRTQYRGFLKAAVPSPGSWRRETVNSLPLDFYLRGVVPHEMPSSWEPAALQAQAVAARTYAMRLRAQPATSYYHLCDTTSCQVYGGYGAEAQRSSDAIVATSRRILTVNGTPALTQYSSSNGGWSARGSQSYLPAKQDPYDTPAINPNHSWRVSFTDADFERRWPQLGDLTGLTVTDRTGDGKWSGRVNSLTLRGTRGSVTLTGAQVRSSFGLKSTWFAVSAAQR</sequence>
<name>A0ABU3PZ59_9ACTN</name>
<keyword evidence="3" id="KW-1185">Reference proteome</keyword>
<comment type="caution">
    <text evidence="2">The sequence shown here is derived from an EMBL/GenBank/DDBJ whole genome shotgun (WGS) entry which is preliminary data.</text>
</comment>
<protein>
    <submittedName>
        <fullName evidence="2">SpoIID/LytB domain-containing protein</fullName>
    </submittedName>
</protein>
<proteinExistence type="predicted"/>
<evidence type="ECO:0000313" key="2">
    <source>
        <dbReference type="EMBL" id="MDT9594520.1"/>
    </source>
</evidence>
<dbReference type="InterPro" id="IPR013486">
    <property type="entry name" value="SpoIID/LytB"/>
</dbReference>
<accession>A0ABU3PZ59</accession>
<dbReference type="EMBL" id="JAVYII010000007">
    <property type="protein sequence ID" value="MDT9594520.1"/>
    <property type="molecule type" value="Genomic_DNA"/>
</dbReference>
<dbReference type="Proteomes" id="UP001268542">
    <property type="component" value="Unassembled WGS sequence"/>
</dbReference>
<reference evidence="2 3" key="1">
    <citation type="submission" date="2023-08" db="EMBL/GenBank/DDBJ databases">
        <title>Nocardioides seae sp. nov., a bacterium isolated from a soil.</title>
        <authorList>
            <person name="Wang X."/>
        </authorList>
    </citation>
    <scope>NUCLEOTIDE SEQUENCE [LARGE SCALE GENOMIC DNA]</scope>
    <source>
        <strain evidence="2 3">YZH12</strain>
    </source>
</reference>
<dbReference type="NCBIfam" id="TIGR02669">
    <property type="entry name" value="SpoIID_LytB"/>
    <property type="match status" value="1"/>
</dbReference>
<dbReference type="InterPro" id="IPR013693">
    <property type="entry name" value="SpoIID/LytB_N"/>
</dbReference>
<evidence type="ECO:0000313" key="3">
    <source>
        <dbReference type="Proteomes" id="UP001268542"/>
    </source>
</evidence>
<organism evidence="2 3">
    <name type="scientific">Nocardioides imazamoxiresistens</name>
    <dbReference type="NCBI Taxonomy" id="3231893"/>
    <lineage>
        <taxon>Bacteria</taxon>
        <taxon>Bacillati</taxon>
        <taxon>Actinomycetota</taxon>
        <taxon>Actinomycetes</taxon>
        <taxon>Propionibacteriales</taxon>
        <taxon>Nocardioidaceae</taxon>
        <taxon>Nocardioides</taxon>
    </lineage>
</organism>
<feature type="domain" description="Sporulation stage II protein D amidase enhancer LytB N-terminal" evidence="1">
    <location>
        <begin position="205"/>
        <end position="290"/>
    </location>
</feature>
<dbReference type="Pfam" id="PF08486">
    <property type="entry name" value="SpoIID"/>
    <property type="match status" value="1"/>
</dbReference>
<evidence type="ECO:0000259" key="1">
    <source>
        <dbReference type="Pfam" id="PF08486"/>
    </source>
</evidence>